<evidence type="ECO:0000313" key="3">
    <source>
        <dbReference type="Proteomes" id="UP001152888"/>
    </source>
</evidence>
<dbReference type="AlphaFoldDB" id="A0A9P0PTP2"/>
<evidence type="ECO:0000259" key="1">
    <source>
        <dbReference type="SMART" id="SM00597"/>
    </source>
</evidence>
<protein>
    <recommendedName>
        <fullName evidence="1">TTF-type domain-containing protein</fullName>
    </recommendedName>
</protein>
<dbReference type="OrthoDB" id="6608798at2759"/>
<accession>A0A9P0PTP2</accession>
<name>A0A9P0PTP2_ACAOB</name>
<reference evidence="2" key="1">
    <citation type="submission" date="2022-03" db="EMBL/GenBank/DDBJ databases">
        <authorList>
            <person name="Sayadi A."/>
        </authorList>
    </citation>
    <scope>NUCLEOTIDE SEQUENCE</scope>
</reference>
<dbReference type="InterPro" id="IPR006580">
    <property type="entry name" value="Znf_TTF"/>
</dbReference>
<evidence type="ECO:0000313" key="2">
    <source>
        <dbReference type="EMBL" id="CAH1998552.1"/>
    </source>
</evidence>
<feature type="domain" description="TTF-type" evidence="1">
    <location>
        <begin position="126"/>
        <end position="221"/>
    </location>
</feature>
<dbReference type="SMART" id="SM00597">
    <property type="entry name" value="ZnF_TTF"/>
    <property type="match status" value="1"/>
</dbReference>
<proteinExistence type="predicted"/>
<dbReference type="Proteomes" id="UP001152888">
    <property type="component" value="Unassembled WGS sequence"/>
</dbReference>
<gene>
    <name evidence="2" type="ORF">ACAOBT_LOCUS24455</name>
</gene>
<organism evidence="2 3">
    <name type="scientific">Acanthoscelides obtectus</name>
    <name type="common">Bean weevil</name>
    <name type="synonym">Bruchus obtectus</name>
    <dbReference type="NCBI Taxonomy" id="200917"/>
    <lineage>
        <taxon>Eukaryota</taxon>
        <taxon>Metazoa</taxon>
        <taxon>Ecdysozoa</taxon>
        <taxon>Arthropoda</taxon>
        <taxon>Hexapoda</taxon>
        <taxon>Insecta</taxon>
        <taxon>Pterygota</taxon>
        <taxon>Neoptera</taxon>
        <taxon>Endopterygota</taxon>
        <taxon>Coleoptera</taxon>
        <taxon>Polyphaga</taxon>
        <taxon>Cucujiformia</taxon>
        <taxon>Chrysomeloidea</taxon>
        <taxon>Chrysomelidae</taxon>
        <taxon>Bruchinae</taxon>
        <taxon>Bruchini</taxon>
        <taxon>Acanthoscelides</taxon>
    </lineage>
</organism>
<keyword evidence="3" id="KW-1185">Reference proteome</keyword>
<dbReference type="EMBL" id="CAKOFQ010007334">
    <property type="protein sequence ID" value="CAH1998552.1"/>
    <property type="molecule type" value="Genomic_DNA"/>
</dbReference>
<comment type="caution">
    <text evidence="2">The sequence shown here is derived from an EMBL/GenBank/DDBJ whole genome shotgun (WGS) entry which is preliminary data.</text>
</comment>
<sequence length="250" mass="28704">MSKRTIDQFFKPKTLKTDPESSDKVLVPLLPRKIEGTTIGSIEEESITLTPDPCCSSSCDQSRNSRPTDSQVSIGLTSVDIGIVSDHLFHSTTRFGKTTDLKSKVLNDLCYPDENFSFPVTVINNKKLKFQRTWLKRFNWLAYSKAKDGTYCKFCVLFANEFTGKGQHQKLGALVTMPFRKWKDAIDKFTSHSNSEYHKFSCLAAENFMKVDSGRMEDITVMLDSQKRKEREQNRASLKPIIDNYIMWRK</sequence>